<dbReference type="OrthoDB" id="27226at2759"/>
<dbReference type="Gene3D" id="3.40.50.1000">
    <property type="entry name" value="HAD superfamily/HAD-like"/>
    <property type="match status" value="1"/>
</dbReference>
<dbReference type="SUPFAM" id="SSF56784">
    <property type="entry name" value="HAD-like"/>
    <property type="match status" value="1"/>
</dbReference>
<protein>
    <submittedName>
        <fullName evidence="1">Haloacid dehalogenase-like hydrolase family member protein</fullName>
        <ecNumber evidence="1">3.1.3.23</ecNumber>
    </submittedName>
</protein>
<organism evidence="1 2">
    <name type="scientific">Theileria equi strain WA</name>
    <dbReference type="NCBI Taxonomy" id="1537102"/>
    <lineage>
        <taxon>Eukaryota</taxon>
        <taxon>Sar</taxon>
        <taxon>Alveolata</taxon>
        <taxon>Apicomplexa</taxon>
        <taxon>Aconoidasida</taxon>
        <taxon>Piroplasmida</taxon>
        <taxon>Theileriidae</taxon>
        <taxon>Theileria</taxon>
    </lineage>
</organism>
<dbReference type="Proteomes" id="UP000031512">
    <property type="component" value="Chromosome 1"/>
</dbReference>
<dbReference type="GO" id="GO:0005829">
    <property type="term" value="C:cytosol"/>
    <property type="evidence" value="ECO:0007669"/>
    <property type="project" value="TreeGrafter"/>
</dbReference>
<dbReference type="GeneID" id="15806767"/>
<sequence>MVVSGKEHFVKPERLPKYFGIDVDDTLHTENSEAFERNTEAFAKVREKGYVPFICTARSFDFAFRMLGKEFVEKTGYKGYPGVYNNGAIVYNDEGVLINAVNFTKEFIHKFLKCIEEGFVTSKCIFFTKGPCYSLIEIDDLWKDYLASRGLSVPDVRTAEEISEMDIVAISINSKNVEIPYYIEGVDYNKKLAKADWLYTLNPSGVTKASGVTKFLEHYDIPADNFGFIGDGYNDIEIMSMAGISFAIGNAPNEVKEHAQWVLNKTCDDGGVAEALKLVYDL</sequence>
<name>L0AVM5_THEEQ</name>
<accession>L0AVM5</accession>
<dbReference type="NCBIfam" id="TIGR01484">
    <property type="entry name" value="HAD-SF-IIB"/>
    <property type="match status" value="1"/>
</dbReference>
<dbReference type="PANTHER" id="PTHR10000:SF8">
    <property type="entry name" value="HAD SUPERFAMILY HYDROLASE-LIKE, TYPE 3"/>
    <property type="match status" value="1"/>
</dbReference>
<dbReference type="VEuPathDB" id="PiroplasmaDB:BEWA_017700"/>
<dbReference type="Pfam" id="PF08282">
    <property type="entry name" value="Hydrolase_3"/>
    <property type="match status" value="1"/>
</dbReference>
<dbReference type="GO" id="GO:0000287">
    <property type="term" value="F:magnesium ion binding"/>
    <property type="evidence" value="ECO:0007669"/>
    <property type="project" value="TreeGrafter"/>
</dbReference>
<dbReference type="RefSeq" id="XP_004828595.1">
    <property type="nucleotide sequence ID" value="XM_004828538.1"/>
</dbReference>
<gene>
    <name evidence="1" type="ORF">BEWA_017700</name>
</gene>
<keyword evidence="2" id="KW-1185">Reference proteome</keyword>
<dbReference type="AlphaFoldDB" id="L0AVM5"/>
<keyword evidence="1" id="KW-0378">Hydrolase</keyword>
<dbReference type="KEGG" id="beq:BEWA_017700"/>
<dbReference type="InterPro" id="IPR036412">
    <property type="entry name" value="HAD-like_sf"/>
</dbReference>
<dbReference type="eggNOG" id="ENOG502RSY5">
    <property type="taxonomic scope" value="Eukaryota"/>
</dbReference>
<dbReference type="PANTHER" id="PTHR10000">
    <property type="entry name" value="PHOSPHOSERINE PHOSPHATASE"/>
    <property type="match status" value="1"/>
</dbReference>
<dbReference type="GO" id="GO:0050308">
    <property type="term" value="F:sugar-phosphatase activity"/>
    <property type="evidence" value="ECO:0007669"/>
    <property type="project" value="UniProtKB-EC"/>
</dbReference>
<proteinExistence type="predicted"/>
<reference evidence="1 2" key="1">
    <citation type="journal article" date="2012" name="BMC Genomics">
        <title>Comparative genomic analysis and phylogenetic position of Theileria equi.</title>
        <authorList>
            <person name="Kappmeyer L.S."/>
            <person name="Thiagarajan M."/>
            <person name="Herndon D.R."/>
            <person name="Ramsay J.D."/>
            <person name="Caler E."/>
            <person name="Djikeng A."/>
            <person name="Gillespie J.J."/>
            <person name="Lau A.O."/>
            <person name="Roalson E.H."/>
            <person name="Silva J.C."/>
            <person name="Silva M.G."/>
            <person name="Suarez C.E."/>
            <person name="Ueti M.W."/>
            <person name="Nene V.M."/>
            <person name="Mealey R.H."/>
            <person name="Knowles D.P."/>
            <person name="Brayton K.A."/>
        </authorList>
    </citation>
    <scope>NUCLEOTIDE SEQUENCE [LARGE SCALE GENOMIC DNA]</scope>
    <source>
        <strain evidence="1 2">WA</strain>
    </source>
</reference>
<dbReference type="EMBL" id="CP001669">
    <property type="protein sequence ID" value="AFZ78929.1"/>
    <property type="molecule type" value="Genomic_DNA"/>
</dbReference>
<evidence type="ECO:0000313" key="2">
    <source>
        <dbReference type="Proteomes" id="UP000031512"/>
    </source>
</evidence>
<dbReference type="STRING" id="1537102.L0AVM5"/>
<dbReference type="EC" id="3.1.3.23" evidence="1"/>
<dbReference type="InterPro" id="IPR023214">
    <property type="entry name" value="HAD_sf"/>
</dbReference>
<evidence type="ECO:0000313" key="1">
    <source>
        <dbReference type="EMBL" id="AFZ78929.1"/>
    </source>
</evidence>
<dbReference type="InterPro" id="IPR006379">
    <property type="entry name" value="HAD-SF_hydro_IIB"/>
</dbReference>
<dbReference type="Gene3D" id="3.30.1240.10">
    <property type="match status" value="1"/>
</dbReference>